<protein>
    <submittedName>
        <fullName evidence="2">Putative Transposon TX1</fullName>
    </submittedName>
</protein>
<evidence type="ECO:0000259" key="1">
    <source>
        <dbReference type="Pfam" id="PF13966"/>
    </source>
</evidence>
<organism evidence="2 3">
    <name type="scientific">Gossypium australe</name>
    <dbReference type="NCBI Taxonomy" id="47621"/>
    <lineage>
        <taxon>Eukaryota</taxon>
        <taxon>Viridiplantae</taxon>
        <taxon>Streptophyta</taxon>
        <taxon>Embryophyta</taxon>
        <taxon>Tracheophyta</taxon>
        <taxon>Spermatophyta</taxon>
        <taxon>Magnoliopsida</taxon>
        <taxon>eudicotyledons</taxon>
        <taxon>Gunneridae</taxon>
        <taxon>Pentapetalae</taxon>
        <taxon>rosids</taxon>
        <taxon>malvids</taxon>
        <taxon>Malvales</taxon>
        <taxon>Malvaceae</taxon>
        <taxon>Malvoideae</taxon>
        <taxon>Gossypium</taxon>
    </lineage>
</organism>
<keyword evidence="3" id="KW-1185">Reference proteome</keyword>
<reference evidence="2" key="1">
    <citation type="submission" date="2019-08" db="EMBL/GenBank/DDBJ databases">
        <authorList>
            <person name="Liu F."/>
        </authorList>
    </citation>
    <scope>NUCLEOTIDE SEQUENCE [LARGE SCALE GENOMIC DNA]</scope>
    <source>
        <strain evidence="2">PA1801</strain>
        <tissue evidence="2">Leaf</tissue>
    </source>
</reference>
<proteinExistence type="predicted"/>
<name>A0A5B6UR75_9ROSI</name>
<dbReference type="Proteomes" id="UP000325315">
    <property type="component" value="Unassembled WGS sequence"/>
</dbReference>
<accession>A0A5B6UR75</accession>
<feature type="domain" description="Reverse transcriptase zinc-binding" evidence="1">
    <location>
        <begin position="112"/>
        <end position="202"/>
    </location>
</feature>
<sequence>MSKCWWRNPKTNKGIHWCKWSDLCPQSEGRSSIWSARQIIMEGMGWRVGNGESINIGTISSCRCLGVEEYNKQDTIRSLFGEEQLKSILSIPLVSSRPHDQLIWRGDNIGTYTVKRGYKWINTTVNSRLDIDNPTTFYTKLWGLKIPSKIRILMWRIANEFIPTLYNLRIRKLGTNSLCPVCQIDEETMSHLFKDCTFTQQVLRRIGVPDATCNREPNWKKMVRKSS</sequence>
<dbReference type="InterPro" id="IPR026960">
    <property type="entry name" value="RVT-Znf"/>
</dbReference>
<evidence type="ECO:0000313" key="3">
    <source>
        <dbReference type="Proteomes" id="UP000325315"/>
    </source>
</evidence>
<dbReference type="OrthoDB" id="1001318at2759"/>
<dbReference type="EMBL" id="SMMG02000009">
    <property type="protein sequence ID" value="KAA3459953.1"/>
    <property type="molecule type" value="Genomic_DNA"/>
</dbReference>
<comment type="caution">
    <text evidence="2">The sequence shown here is derived from an EMBL/GenBank/DDBJ whole genome shotgun (WGS) entry which is preliminary data.</text>
</comment>
<dbReference type="AlphaFoldDB" id="A0A5B6UR75"/>
<evidence type="ECO:0000313" key="2">
    <source>
        <dbReference type="EMBL" id="KAA3459953.1"/>
    </source>
</evidence>
<gene>
    <name evidence="2" type="ORF">EPI10_026668</name>
</gene>
<dbReference type="Pfam" id="PF13966">
    <property type="entry name" value="zf-RVT"/>
    <property type="match status" value="1"/>
</dbReference>